<reference evidence="1 2" key="1">
    <citation type="journal article" date="2010" name="Nature">
        <title>Perigord black truffle genome uncovers evolutionary origins and mechanisms of symbiosis.</title>
        <authorList>
            <person name="Martin F."/>
            <person name="Kohler A."/>
            <person name="Murat C."/>
            <person name="Balestrini R."/>
            <person name="Coutinho P.M."/>
            <person name="Jaillon O."/>
            <person name="Montanini B."/>
            <person name="Morin E."/>
            <person name="Noel B."/>
            <person name="Percudani R."/>
            <person name="Porcel B."/>
            <person name="Rubini A."/>
            <person name="Amicucci A."/>
            <person name="Amselem J."/>
            <person name="Anthouard V."/>
            <person name="Arcioni S."/>
            <person name="Artiguenave F."/>
            <person name="Aury J.M."/>
            <person name="Ballario P."/>
            <person name="Bolchi A."/>
            <person name="Brenna A."/>
            <person name="Brun A."/>
            <person name="Buee M."/>
            <person name="Cantarel B."/>
            <person name="Chevalier G."/>
            <person name="Couloux A."/>
            <person name="Da Silva C."/>
            <person name="Denoeud F."/>
            <person name="Duplessis S."/>
            <person name="Ghignone S."/>
            <person name="Hilselberger B."/>
            <person name="Iotti M."/>
            <person name="Marcais B."/>
            <person name="Mello A."/>
            <person name="Miranda M."/>
            <person name="Pacioni G."/>
            <person name="Quesneville H."/>
            <person name="Riccioni C."/>
            <person name="Ruotolo R."/>
            <person name="Splivallo R."/>
            <person name="Stocchi V."/>
            <person name="Tisserant E."/>
            <person name="Viscomi A.R."/>
            <person name="Zambonelli A."/>
            <person name="Zampieri E."/>
            <person name="Henrissat B."/>
            <person name="Lebrun M.H."/>
            <person name="Paolocci F."/>
            <person name="Bonfante P."/>
            <person name="Ottonello S."/>
            <person name="Wincker P."/>
        </authorList>
    </citation>
    <scope>NUCLEOTIDE SEQUENCE [LARGE SCALE GENOMIC DNA]</scope>
    <source>
        <strain evidence="1 2">Mel28</strain>
    </source>
</reference>
<keyword evidence="2" id="KW-1185">Reference proteome</keyword>
<dbReference type="EMBL" id="FN430348">
    <property type="protein sequence ID" value="CAZ85315.1"/>
    <property type="molecule type" value="Genomic_DNA"/>
</dbReference>
<dbReference type="Proteomes" id="UP000006911">
    <property type="component" value="Unassembled WGS sequence"/>
</dbReference>
<evidence type="ECO:0000313" key="1">
    <source>
        <dbReference type="EMBL" id="CAZ85315.1"/>
    </source>
</evidence>
<evidence type="ECO:0000313" key="2">
    <source>
        <dbReference type="Proteomes" id="UP000006911"/>
    </source>
</evidence>
<dbReference type="AlphaFoldDB" id="D5GLC2"/>
<dbReference type="InParanoid" id="D5GLC2"/>
<name>D5GLC2_TUBMM</name>
<accession>D5GLC2</accession>
<proteinExistence type="predicted"/>
<dbReference type="KEGG" id="tml:GSTUM_00010127001"/>
<sequence>MIYRHSSYACPTCREEGKSMLLKTTRENGIKKVWSTVEPSWFGDHTSKSTIYSMSTRVQEKHGKDVGRAQNLF</sequence>
<gene>
    <name evidence="1" type="ORF">GSTUM_00010127001</name>
</gene>
<dbReference type="HOGENOM" id="CLU_2706596_0_0_1"/>
<protein>
    <submittedName>
        <fullName evidence="1">(Perigord truffle) hypothetical protein</fullName>
    </submittedName>
</protein>
<organism evidence="1 2">
    <name type="scientific">Tuber melanosporum (strain Mel28)</name>
    <name type="common">Perigord black truffle</name>
    <dbReference type="NCBI Taxonomy" id="656061"/>
    <lineage>
        <taxon>Eukaryota</taxon>
        <taxon>Fungi</taxon>
        <taxon>Dikarya</taxon>
        <taxon>Ascomycota</taxon>
        <taxon>Pezizomycotina</taxon>
        <taxon>Pezizomycetes</taxon>
        <taxon>Pezizales</taxon>
        <taxon>Tuberaceae</taxon>
        <taxon>Tuber</taxon>
    </lineage>
</organism>